<name>A0A1G8U944_9RHOB</name>
<dbReference type="InterPro" id="IPR036185">
    <property type="entry name" value="DNA_heli_DnaB-like_N_sf"/>
</dbReference>
<accession>A0A1G8U944</accession>
<evidence type="ECO:0000256" key="10">
    <source>
        <dbReference type="ARBA" id="ARBA00023235"/>
    </source>
</evidence>
<dbReference type="GO" id="GO:0005829">
    <property type="term" value="C:cytosol"/>
    <property type="evidence" value="ECO:0007669"/>
    <property type="project" value="TreeGrafter"/>
</dbReference>
<comment type="function">
    <text evidence="11 14">The main replicative DNA helicase, it participates in initiation and elongation during chromosome replication. Travels ahead of the DNA replisome, separating dsDNA into templates for DNA synthesis. A processive ATP-dependent 5'-3' DNA helicase it has DNA-dependent ATPase activity.</text>
</comment>
<comment type="subunit">
    <text evidence="2">Homohexamer.</text>
</comment>
<dbReference type="PANTHER" id="PTHR30153:SF2">
    <property type="entry name" value="REPLICATIVE DNA HELICASE"/>
    <property type="match status" value="1"/>
</dbReference>
<keyword evidence="3 14" id="KW-0639">Primosome</keyword>
<reference evidence="16 17" key="1">
    <citation type="submission" date="2016-10" db="EMBL/GenBank/DDBJ databases">
        <authorList>
            <person name="de Groot N.N."/>
        </authorList>
    </citation>
    <scope>NUCLEOTIDE SEQUENCE [LARGE SCALE GENOMIC DNA]</scope>
    <source>
        <strain evidence="16 17">DSM 25294</strain>
    </source>
</reference>
<dbReference type="AlphaFoldDB" id="A0A1G8U944"/>
<keyword evidence="8 14" id="KW-0067">ATP-binding</keyword>
<dbReference type="EMBL" id="FNEK01000018">
    <property type="protein sequence ID" value="SDJ50288.1"/>
    <property type="molecule type" value="Genomic_DNA"/>
</dbReference>
<dbReference type="PROSITE" id="PS51199">
    <property type="entry name" value="SF4_HELICASE"/>
    <property type="match status" value="1"/>
</dbReference>
<keyword evidence="6 14" id="KW-0378">Hydrolase</keyword>
<evidence type="ECO:0000256" key="7">
    <source>
        <dbReference type="ARBA" id="ARBA00022806"/>
    </source>
</evidence>
<dbReference type="SMART" id="SM00382">
    <property type="entry name" value="AAA"/>
    <property type="match status" value="1"/>
</dbReference>
<evidence type="ECO:0000256" key="9">
    <source>
        <dbReference type="ARBA" id="ARBA00023125"/>
    </source>
</evidence>
<evidence type="ECO:0000256" key="11">
    <source>
        <dbReference type="ARBA" id="ARBA00044932"/>
    </source>
</evidence>
<evidence type="ECO:0000313" key="17">
    <source>
        <dbReference type="Proteomes" id="UP000199382"/>
    </source>
</evidence>
<dbReference type="InterPro" id="IPR007694">
    <property type="entry name" value="DNA_helicase_DnaB-like_C"/>
</dbReference>
<dbReference type="InterPro" id="IPR016136">
    <property type="entry name" value="DNA_helicase_N/primase_C"/>
</dbReference>
<dbReference type="Proteomes" id="UP000199382">
    <property type="component" value="Unassembled WGS sequence"/>
</dbReference>
<evidence type="ECO:0000256" key="6">
    <source>
        <dbReference type="ARBA" id="ARBA00022801"/>
    </source>
</evidence>
<dbReference type="SUPFAM" id="SSF48024">
    <property type="entry name" value="N-terminal domain of DnaB helicase"/>
    <property type="match status" value="1"/>
</dbReference>
<keyword evidence="10" id="KW-0413">Isomerase</keyword>
<evidence type="ECO:0000259" key="15">
    <source>
        <dbReference type="PROSITE" id="PS51199"/>
    </source>
</evidence>
<evidence type="ECO:0000256" key="5">
    <source>
        <dbReference type="ARBA" id="ARBA00022741"/>
    </source>
</evidence>
<evidence type="ECO:0000256" key="13">
    <source>
        <dbReference type="NCBIfam" id="TIGR00665"/>
    </source>
</evidence>
<dbReference type="InterPro" id="IPR027417">
    <property type="entry name" value="P-loop_NTPase"/>
</dbReference>
<dbReference type="PANTHER" id="PTHR30153">
    <property type="entry name" value="REPLICATIVE DNA HELICASE DNAB"/>
    <property type="match status" value="1"/>
</dbReference>
<dbReference type="Gene3D" id="3.40.50.300">
    <property type="entry name" value="P-loop containing nucleotide triphosphate hydrolases"/>
    <property type="match status" value="1"/>
</dbReference>
<evidence type="ECO:0000256" key="3">
    <source>
        <dbReference type="ARBA" id="ARBA00022515"/>
    </source>
</evidence>
<proteinExistence type="inferred from homology"/>
<protein>
    <recommendedName>
        <fullName evidence="13 14">Replicative DNA helicase</fullName>
        <ecNumber evidence="13 14">5.6.2.3</ecNumber>
    </recommendedName>
</protein>
<dbReference type="NCBIfam" id="TIGR00665">
    <property type="entry name" value="DnaB"/>
    <property type="match status" value="1"/>
</dbReference>
<dbReference type="SUPFAM" id="SSF52540">
    <property type="entry name" value="P-loop containing nucleoside triphosphate hydrolases"/>
    <property type="match status" value="1"/>
</dbReference>
<evidence type="ECO:0000256" key="12">
    <source>
        <dbReference type="ARBA" id="ARBA00048954"/>
    </source>
</evidence>
<dbReference type="InterPro" id="IPR003593">
    <property type="entry name" value="AAA+_ATPase"/>
</dbReference>
<evidence type="ECO:0000256" key="2">
    <source>
        <dbReference type="ARBA" id="ARBA00011643"/>
    </source>
</evidence>
<dbReference type="STRING" id="571298.SAMN04488026_101887"/>
<evidence type="ECO:0000256" key="14">
    <source>
        <dbReference type="RuleBase" id="RU362085"/>
    </source>
</evidence>
<dbReference type="NCBIfam" id="NF006606">
    <property type="entry name" value="PRK09165.1"/>
    <property type="match status" value="1"/>
</dbReference>
<organism evidence="16 17">
    <name type="scientific">Aliiruegeria lutimaris</name>
    <dbReference type="NCBI Taxonomy" id="571298"/>
    <lineage>
        <taxon>Bacteria</taxon>
        <taxon>Pseudomonadati</taxon>
        <taxon>Pseudomonadota</taxon>
        <taxon>Alphaproteobacteria</taxon>
        <taxon>Rhodobacterales</taxon>
        <taxon>Roseobacteraceae</taxon>
        <taxon>Aliiruegeria</taxon>
    </lineage>
</organism>
<evidence type="ECO:0000256" key="8">
    <source>
        <dbReference type="ARBA" id="ARBA00022840"/>
    </source>
</evidence>
<evidence type="ECO:0000256" key="1">
    <source>
        <dbReference type="ARBA" id="ARBA00008428"/>
    </source>
</evidence>
<keyword evidence="17" id="KW-1185">Reference proteome</keyword>
<comment type="similarity">
    <text evidence="1 14">Belongs to the helicase family. DnaB subfamily.</text>
</comment>
<feature type="domain" description="SF4 helicase" evidence="15">
    <location>
        <begin position="200"/>
        <end position="497"/>
    </location>
</feature>
<dbReference type="InterPro" id="IPR007692">
    <property type="entry name" value="DNA_helicase_DnaB"/>
</dbReference>
<dbReference type="EC" id="5.6.2.3" evidence="13 14"/>
<dbReference type="GO" id="GO:0043139">
    <property type="term" value="F:5'-3' DNA helicase activity"/>
    <property type="evidence" value="ECO:0007669"/>
    <property type="project" value="UniProtKB-EC"/>
</dbReference>
<dbReference type="Pfam" id="PF03796">
    <property type="entry name" value="DnaB_C"/>
    <property type="match status" value="1"/>
</dbReference>
<gene>
    <name evidence="16" type="ORF">SAMN04488026_101887</name>
</gene>
<keyword evidence="7 14" id="KW-0347">Helicase</keyword>
<dbReference type="RefSeq" id="WP_093155197.1">
    <property type="nucleotide sequence ID" value="NZ_FNEK01000018.1"/>
</dbReference>
<comment type="catalytic activity">
    <reaction evidence="12 14">
        <text>ATP + H2O = ADP + phosphate + H(+)</text>
        <dbReference type="Rhea" id="RHEA:13065"/>
        <dbReference type="ChEBI" id="CHEBI:15377"/>
        <dbReference type="ChEBI" id="CHEBI:15378"/>
        <dbReference type="ChEBI" id="CHEBI:30616"/>
        <dbReference type="ChEBI" id="CHEBI:43474"/>
        <dbReference type="ChEBI" id="CHEBI:456216"/>
        <dbReference type="EC" id="5.6.2.3"/>
    </reaction>
</comment>
<dbReference type="GO" id="GO:0006269">
    <property type="term" value="P:DNA replication, synthesis of primer"/>
    <property type="evidence" value="ECO:0007669"/>
    <property type="project" value="UniProtKB-UniRule"/>
</dbReference>
<dbReference type="GO" id="GO:0003677">
    <property type="term" value="F:DNA binding"/>
    <property type="evidence" value="ECO:0007669"/>
    <property type="project" value="UniProtKB-UniRule"/>
</dbReference>
<dbReference type="Gene3D" id="1.10.860.10">
    <property type="entry name" value="DNAb Helicase, Chain A"/>
    <property type="match status" value="1"/>
</dbReference>
<dbReference type="CDD" id="cd00984">
    <property type="entry name" value="DnaB_C"/>
    <property type="match status" value="1"/>
</dbReference>
<evidence type="ECO:0000313" key="16">
    <source>
        <dbReference type="EMBL" id="SDJ50288.1"/>
    </source>
</evidence>
<dbReference type="GO" id="GO:0005524">
    <property type="term" value="F:ATP binding"/>
    <property type="evidence" value="ECO:0007669"/>
    <property type="project" value="UniProtKB-UniRule"/>
</dbReference>
<keyword evidence="9 14" id="KW-0238">DNA-binding</keyword>
<keyword evidence="5 14" id="KW-0547">Nucleotide-binding</keyword>
<sequence length="505" mass="55241">MNELTAVGEAVPELAARASTGSAVEQIAPHNIEAEQQLLGAILTNNDVFDRVASVITEEHFYDPVHAKIYEVAKARIAKNLQATPVTLKAFLEDHPGLQELGGPAYLAKLAGNAIASFAAGDYAQIIYDLAIRRELMALGKNIAAQAANVDVESEPREQIVQAEQALYKLGEAGKSDTGFQSFLKAVTDAVQMAHAAYQREGGLAGISTGLKDLDKKLGGLHPSDLLILAGRPSMGKTSLACNIAFNIAKVYKRGLRPDGREGAVNGGVVGFYSLEMSAEQLASRILSEASRIPSHKIRRGDMTEEEFRRFVSAAKDLEACPLFIDDTPALPISQLAARARRLKRTHGLDALFIDYLQLVRPATAKDSRVNEVSEITQGLKAIAKELNIPVIALSQLSRQVENRDDKRPQLSDLRESGSIEQDADVVMFVYRGEYYKEREKPPENDTERMAAWMEEMESLHGKADVIIGKQRHGPIGDVSLAFEGEFTKFSDLVQPWQQDGDGYQ</sequence>
<dbReference type="GO" id="GO:1990077">
    <property type="term" value="C:primosome complex"/>
    <property type="evidence" value="ECO:0007669"/>
    <property type="project" value="UniProtKB-UniRule"/>
</dbReference>
<dbReference type="Pfam" id="PF00772">
    <property type="entry name" value="DnaB"/>
    <property type="match status" value="1"/>
</dbReference>
<evidence type="ECO:0000256" key="4">
    <source>
        <dbReference type="ARBA" id="ARBA00022705"/>
    </source>
</evidence>
<dbReference type="OrthoDB" id="9773982at2"/>
<keyword evidence="4 14" id="KW-0235">DNA replication</keyword>
<dbReference type="GO" id="GO:0016887">
    <property type="term" value="F:ATP hydrolysis activity"/>
    <property type="evidence" value="ECO:0007669"/>
    <property type="project" value="RHEA"/>
</dbReference>
<dbReference type="InterPro" id="IPR007693">
    <property type="entry name" value="DNA_helicase_DnaB-like_N"/>
</dbReference>